<sequence length="254" mass="27033">MPVASSTPGPTWSAAQSGRTALIDFPTDVRRAVVVVPVHDEEDLLQACLGALGEAQCHLESIDVQTVVVLDSCSDRSESIAVRWAREHSARSVISVAMRNVGAARAAGFAAQDGAPDTWFATTDADSVTRPDWLASQIAHARRGAGAVAGTVRVDLDALPESMAAAYRSSYHDRPGHRHVHGANLGVRADAYRRIGGFAPLATDEDVDLIRRLEKARVPVVYACDSPVSTSNRLHGRAPDGFAAHLLSLDEAAR</sequence>
<dbReference type="GO" id="GO:0016757">
    <property type="term" value="F:glycosyltransferase activity"/>
    <property type="evidence" value="ECO:0007669"/>
    <property type="project" value="UniProtKB-KW"/>
</dbReference>
<evidence type="ECO:0000256" key="6">
    <source>
        <dbReference type="ARBA" id="ARBA00037281"/>
    </source>
</evidence>
<dbReference type="OrthoDB" id="9777873at2"/>
<gene>
    <name evidence="11" type="ORF">SAMN05421642_108278</name>
</gene>
<keyword evidence="4 11" id="KW-0808">Transferase</keyword>
<dbReference type="SUPFAM" id="SSF53448">
    <property type="entry name" value="Nucleotide-diphospho-sugar transferases"/>
    <property type="match status" value="1"/>
</dbReference>
<evidence type="ECO:0000256" key="2">
    <source>
        <dbReference type="ARBA" id="ARBA00022475"/>
    </source>
</evidence>
<dbReference type="InterPro" id="IPR029044">
    <property type="entry name" value="Nucleotide-diphossugar_trans"/>
</dbReference>
<evidence type="ECO:0000256" key="3">
    <source>
        <dbReference type="ARBA" id="ARBA00022676"/>
    </source>
</evidence>
<protein>
    <recommendedName>
        <fullName evidence="9">4,4'-diaponeurosporenoate glycosyltransferase</fullName>
    </recommendedName>
</protein>
<evidence type="ECO:0000256" key="4">
    <source>
        <dbReference type="ARBA" id="ARBA00022679"/>
    </source>
</evidence>
<dbReference type="RefSeq" id="WP_089247788.1">
    <property type="nucleotide sequence ID" value="NZ_FZOW01000008.1"/>
</dbReference>
<organism evidence="11 12">
    <name type="scientific">Rhodococcoides kyotonense</name>
    <dbReference type="NCBI Taxonomy" id="398843"/>
    <lineage>
        <taxon>Bacteria</taxon>
        <taxon>Bacillati</taxon>
        <taxon>Actinomycetota</taxon>
        <taxon>Actinomycetes</taxon>
        <taxon>Mycobacteriales</taxon>
        <taxon>Nocardiaceae</taxon>
        <taxon>Rhodococcoides</taxon>
    </lineage>
</organism>
<evidence type="ECO:0000256" key="7">
    <source>
        <dbReference type="ARBA" id="ARBA00037904"/>
    </source>
</evidence>
<keyword evidence="12" id="KW-1185">Reference proteome</keyword>
<comment type="similarity">
    <text evidence="8">Belongs to the glycosyltransferase 2 family. CrtQ subfamily.</text>
</comment>
<dbReference type="PANTHER" id="PTHR43646">
    <property type="entry name" value="GLYCOSYLTRANSFERASE"/>
    <property type="match status" value="1"/>
</dbReference>
<evidence type="ECO:0000256" key="8">
    <source>
        <dbReference type="ARBA" id="ARBA00038120"/>
    </source>
</evidence>
<evidence type="ECO:0000313" key="12">
    <source>
        <dbReference type="Proteomes" id="UP000198327"/>
    </source>
</evidence>
<evidence type="ECO:0000256" key="1">
    <source>
        <dbReference type="ARBA" id="ARBA00004236"/>
    </source>
</evidence>
<comment type="function">
    <text evidence="6">Catalyzes the glycosylation of 4,4'-diaponeurosporenoate, i.e. the esterification of glucose at the C1'' position with the carboxyl group of 4,4'-diaponeurosporenic acid, to form glycosyl-4,4'-diaponeurosporenoate. This is a step in the biosynthesis of staphyloxanthin, an orange pigment present in most staphylococci strains.</text>
</comment>
<evidence type="ECO:0000256" key="9">
    <source>
        <dbReference type="ARBA" id="ARBA00040345"/>
    </source>
</evidence>
<dbReference type="STRING" id="398843.A3K89_23320"/>
<dbReference type="InterPro" id="IPR001173">
    <property type="entry name" value="Glyco_trans_2-like"/>
</dbReference>
<comment type="pathway">
    <text evidence="7">Carotenoid biosynthesis; staphyloxanthin biosynthesis; staphyloxanthin from farnesyl diphosphate: step 4/5.</text>
</comment>
<dbReference type="PANTHER" id="PTHR43646:SF2">
    <property type="entry name" value="GLYCOSYLTRANSFERASE 2-LIKE DOMAIN-CONTAINING PROTEIN"/>
    <property type="match status" value="1"/>
</dbReference>
<name>A0A239JL32_9NOCA</name>
<keyword evidence="5" id="KW-0472">Membrane</keyword>
<dbReference type="EMBL" id="FZOW01000008">
    <property type="protein sequence ID" value="SNT06282.1"/>
    <property type="molecule type" value="Genomic_DNA"/>
</dbReference>
<keyword evidence="3" id="KW-0328">Glycosyltransferase</keyword>
<dbReference type="Gene3D" id="3.90.550.10">
    <property type="entry name" value="Spore Coat Polysaccharide Biosynthesis Protein SpsA, Chain A"/>
    <property type="match status" value="1"/>
</dbReference>
<dbReference type="AlphaFoldDB" id="A0A239JL32"/>
<dbReference type="Pfam" id="PF00535">
    <property type="entry name" value="Glycos_transf_2"/>
    <property type="match status" value="1"/>
</dbReference>
<dbReference type="Proteomes" id="UP000198327">
    <property type="component" value="Unassembled WGS sequence"/>
</dbReference>
<comment type="subcellular location">
    <subcellularLocation>
        <location evidence="1">Cell membrane</location>
    </subcellularLocation>
</comment>
<evidence type="ECO:0000313" key="11">
    <source>
        <dbReference type="EMBL" id="SNT06282.1"/>
    </source>
</evidence>
<keyword evidence="2" id="KW-1003">Cell membrane</keyword>
<feature type="domain" description="Glycosyltransferase 2-like" evidence="10">
    <location>
        <begin position="34"/>
        <end position="157"/>
    </location>
</feature>
<evidence type="ECO:0000256" key="5">
    <source>
        <dbReference type="ARBA" id="ARBA00023136"/>
    </source>
</evidence>
<proteinExistence type="inferred from homology"/>
<accession>A0A239JL32</accession>
<dbReference type="GO" id="GO:0005886">
    <property type="term" value="C:plasma membrane"/>
    <property type="evidence" value="ECO:0007669"/>
    <property type="project" value="UniProtKB-SubCell"/>
</dbReference>
<evidence type="ECO:0000259" key="10">
    <source>
        <dbReference type="Pfam" id="PF00535"/>
    </source>
</evidence>
<reference evidence="12" key="1">
    <citation type="submission" date="2017-06" db="EMBL/GenBank/DDBJ databases">
        <authorList>
            <person name="Varghese N."/>
            <person name="Submissions S."/>
        </authorList>
    </citation>
    <scope>NUCLEOTIDE SEQUENCE [LARGE SCALE GENOMIC DNA]</scope>
    <source>
        <strain evidence="12">JCM 23211</strain>
    </source>
</reference>